<comment type="caution">
    <text evidence="1">The sequence shown here is derived from an EMBL/GenBank/DDBJ whole genome shotgun (WGS) entry which is preliminary data.</text>
</comment>
<sequence>MSQPFLSKQPNNNCGSACGSTLETLVNPLAALSRSYKPVEDLESLELLAVLGGGASGTVYKVFDSFSSKLLALKVVPKDETCPSEAEALQEEQTALRLAVGDSRFLQLKSSFHDTRNYYFLTALHEHGDLDVELRKHKRFPLTKVRFYAAQLIVTLEALHMRGILHRDIKPENILFDARGNLVIADFGLARVFDTGSSDSSQFQTGLSSLSSGPLKCAMTDRSCGTPQYAAPEVYAERPYSYEVDFWALGVVIYLMITGNIPWDSYDEEELAISIMHDPLRFEPRDKVAAVAQDLLRGMLAKDPNDRFSIAQMKGHLFFHCMHTSRFLSYSDWKALSEGTLTFPFSPPPKRTLTYKTREELFFLSGDPYDPLTDPLPGFTYRPGHIAAASEGISEKHDSPDSSPQSRRLERVTSFFDTFIRPNPKFRNRFVKRDLPTRRCAKMGWLHVDRRQRGNVVGVFKSGIPPSLKAIQRWTFLLRRGVHQDS</sequence>
<name>A0ACB8ACY3_9AGAM</name>
<evidence type="ECO:0000313" key="1">
    <source>
        <dbReference type="EMBL" id="KAH7910543.1"/>
    </source>
</evidence>
<dbReference type="Proteomes" id="UP000790377">
    <property type="component" value="Unassembled WGS sequence"/>
</dbReference>
<proteinExistence type="predicted"/>
<protein>
    <submittedName>
        <fullName evidence="1">Kinase-like domain-containing protein</fullName>
    </submittedName>
</protein>
<evidence type="ECO:0000313" key="2">
    <source>
        <dbReference type="Proteomes" id="UP000790377"/>
    </source>
</evidence>
<gene>
    <name evidence="1" type="ORF">BJ138DRAFT_1008592</name>
</gene>
<reference evidence="1" key="1">
    <citation type="journal article" date="2021" name="New Phytol.">
        <title>Evolutionary innovations through gain and loss of genes in the ectomycorrhizal Boletales.</title>
        <authorList>
            <person name="Wu G."/>
            <person name="Miyauchi S."/>
            <person name="Morin E."/>
            <person name="Kuo A."/>
            <person name="Drula E."/>
            <person name="Varga T."/>
            <person name="Kohler A."/>
            <person name="Feng B."/>
            <person name="Cao Y."/>
            <person name="Lipzen A."/>
            <person name="Daum C."/>
            <person name="Hundley H."/>
            <person name="Pangilinan J."/>
            <person name="Johnson J."/>
            <person name="Barry K."/>
            <person name="LaButti K."/>
            <person name="Ng V."/>
            <person name="Ahrendt S."/>
            <person name="Min B."/>
            <person name="Choi I.G."/>
            <person name="Park H."/>
            <person name="Plett J.M."/>
            <person name="Magnuson J."/>
            <person name="Spatafora J.W."/>
            <person name="Nagy L.G."/>
            <person name="Henrissat B."/>
            <person name="Grigoriev I.V."/>
            <person name="Yang Z.L."/>
            <person name="Xu J."/>
            <person name="Martin F.M."/>
        </authorList>
    </citation>
    <scope>NUCLEOTIDE SEQUENCE</scope>
    <source>
        <strain evidence="1">ATCC 28755</strain>
    </source>
</reference>
<organism evidence="1 2">
    <name type="scientific">Hygrophoropsis aurantiaca</name>
    <dbReference type="NCBI Taxonomy" id="72124"/>
    <lineage>
        <taxon>Eukaryota</taxon>
        <taxon>Fungi</taxon>
        <taxon>Dikarya</taxon>
        <taxon>Basidiomycota</taxon>
        <taxon>Agaricomycotina</taxon>
        <taxon>Agaricomycetes</taxon>
        <taxon>Agaricomycetidae</taxon>
        <taxon>Boletales</taxon>
        <taxon>Coniophorineae</taxon>
        <taxon>Hygrophoropsidaceae</taxon>
        <taxon>Hygrophoropsis</taxon>
    </lineage>
</organism>
<accession>A0ACB8ACY3</accession>
<keyword evidence="2" id="KW-1185">Reference proteome</keyword>
<dbReference type="EMBL" id="MU267709">
    <property type="protein sequence ID" value="KAH7910543.1"/>
    <property type="molecule type" value="Genomic_DNA"/>
</dbReference>